<proteinExistence type="predicted"/>
<dbReference type="EMBL" id="VSSQ01091549">
    <property type="protein sequence ID" value="MPN37076.1"/>
    <property type="molecule type" value="Genomic_DNA"/>
</dbReference>
<dbReference type="AlphaFoldDB" id="A0A645HEV0"/>
<organism evidence="1">
    <name type="scientific">bioreactor metagenome</name>
    <dbReference type="NCBI Taxonomy" id="1076179"/>
    <lineage>
        <taxon>unclassified sequences</taxon>
        <taxon>metagenomes</taxon>
        <taxon>ecological metagenomes</taxon>
    </lineage>
</organism>
<reference evidence="1" key="1">
    <citation type="submission" date="2019-08" db="EMBL/GenBank/DDBJ databases">
        <authorList>
            <person name="Kucharzyk K."/>
            <person name="Murdoch R.W."/>
            <person name="Higgins S."/>
            <person name="Loffler F."/>
        </authorList>
    </citation>
    <scope>NUCLEOTIDE SEQUENCE</scope>
</reference>
<protein>
    <submittedName>
        <fullName evidence="1">Uncharacterized protein</fullName>
    </submittedName>
</protein>
<sequence>MSAFNGEGNIYAGWFKLNKIKNPSTKFAFMDVTYNGRISYWWTARTYYLTYGDASELKDSNEHVAYRHNSNNAVNVVYYDGHGATEPYLKIEKTSANEKQFFPYDNPF</sequence>
<comment type="caution">
    <text evidence="1">The sequence shown here is derived from an EMBL/GenBank/DDBJ whole genome shotgun (WGS) entry which is preliminary data.</text>
</comment>
<gene>
    <name evidence="1" type="ORF">SDC9_184592</name>
</gene>
<accession>A0A645HEV0</accession>
<name>A0A645HEV0_9ZZZZ</name>
<evidence type="ECO:0000313" key="1">
    <source>
        <dbReference type="EMBL" id="MPN37076.1"/>
    </source>
</evidence>